<name>A0AB38XSU4_CORAY</name>
<evidence type="ECO:0000313" key="3">
    <source>
        <dbReference type="Proteomes" id="UP001220238"/>
    </source>
</evidence>
<keyword evidence="1" id="KW-0812">Transmembrane</keyword>
<evidence type="ECO:0000256" key="1">
    <source>
        <dbReference type="SAM" id="Phobius"/>
    </source>
</evidence>
<proteinExistence type="predicted"/>
<organism evidence="2 3">
    <name type="scientific">Corynebacterium amycolatum</name>
    <dbReference type="NCBI Taxonomy" id="43765"/>
    <lineage>
        <taxon>Bacteria</taxon>
        <taxon>Bacillati</taxon>
        <taxon>Actinomycetota</taxon>
        <taxon>Actinomycetes</taxon>
        <taxon>Mycobacteriales</taxon>
        <taxon>Corynebacteriaceae</taxon>
        <taxon>Corynebacterium</taxon>
    </lineage>
</organism>
<accession>A0AB38XSU4</accession>
<feature type="transmembrane region" description="Helical" evidence="1">
    <location>
        <begin position="28"/>
        <end position="48"/>
    </location>
</feature>
<sequence>MSRTQNNSTVKATVSAGKKKAGAFDIRNVIGAMLGLYGIILLLSWLFLDPGVNPETNVAKEPTYNLYSGIALLLFAIVFYAWAKLRPTVVEES</sequence>
<feature type="transmembrane region" description="Helical" evidence="1">
    <location>
        <begin position="64"/>
        <end position="83"/>
    </location>
</feature>
<dbReference type="EMBL" id="CP120206">
    <property type="protein sequence ID" value="WET43150.1"/>
    <property type="molecule type" value="Genomic_DNA"/>
</dbReference>
<keyword evidence="1" id="KW-0472">Membrane</keyword>
<reference evidence="2" key="1">
    <citation type="submission" date="2023-03" db="EMBL/GenBank/DDBJ databases">
        <title>Corynebacterium amycolatum SB-1.</title>
        <authorList>
            <person name="Jo H."/>
        </authorList>
    </citation>
    <scope>NUCLEOTIDE SEQUENCE</scope>
    <source>
        <strain evidence="2">SB-1</strain>
    </source>
</reference>
<dbReference type="Proteomes" id="UP001220238">
    <property type="component" value="Chromosome"/>
</dbReference>
<gene>
    <name evidence="2" type="ORF">P2W56_06770</name>
</gene>
<evidence type="ECO:0000313" key="2">
    <source>
        <dbReference type="EMBL" id="WET43150.1"/>
    </source>
</evidence>
<dbReference type="AlphaFoldDB" id="A0AB38XSU4"/>
<keyword evidence="1" id="KW-1133">Transmembrane helix</keyword>
<protein>
    <submittedName>
        <fullName evidence="2">Cell wall anchor protein</fullName>
    </submittedName>
</protein>
<dbReference type="RefSeq" id="WP_038628733.1">
    <property type="nucleotide sequence ID" value="NZ_CP046975.1"/>
</dbReference>
<dbReference type="GeneID" id="92769127"/>